<dbReference type="Gene3D" id="1.10.287.130">
    <property type="match status" value="1"/>
</dbReference>
<dbReference type="SMART" id="SM00387">
    <property type="entry name" value="HATPase_c"/>
    <property type="match status" value="1"/>
</dbReference>
<dbReference type="InterPro" id="IPR000014">
    <property type="entry name" value="PAS"/>
</dbReference>
<dbReference type="InterPro" id="IPR035965">
    <property type="entry name" value="PAS-like_dom_sf"/>
</dbReference>
<dbReference type="InterPro" id="IPR005467">
    <property type="entry name" value="His_kinase_dom"/>
</dbReference>
<evidence type="ECO:0000256" key="3">
    <source>
        <dbReference type="ARBA" id="ARBA00022553"/>
    </source>
</evidence>
<dbReference type="PANTHER" id="PTHR43711:SF1">
    <property type="entry name" value="HISTIDINE KINASE 1"/>
    <property type="match status" value="1"/>
</dbReference>
<dbReference type="SUPFAM" id="SSF55785">
    <property type="entry name" value="PYP-like sensor domain (PAS domain)"/>
    <property type="match status" value="1"/>
</dbReference>
<dbReference type="SUPFAM" id="SSF55874">
    <property type="entry name" value="ATPase domain of HSP90 chaperone/DNA topoisomerase II/histidine kinase"/>
    <property type="match status" value="1"/>
</dbReference>
<dbReference type="CDD" id="cd00130">
    <property type="entry name" value="PAS"/>
    <property type="match status" value="1"/>
</dbReference>
<feature type="domain" description="Histidine kinase" evidence="7">
    <location>
        <begin position="158"/>
        <end position="371"/>
    </location>
</feature>
<dbReference type="Pfam" id="PF02518">
    <property type="entry name" value="HATPase_c"/>
    <property type="match status" value="1"/>
</dbReference>
<dbReference type="GO" id="GO:0000155">
    <property type="term" value="F:phosphorelay sensor kinase activity"/>
    <property type="evidence" value="ECO:0007669"/>
    <property type="project" value="InterPro"/>
</dbReference>
<keyword evidence="3" id="KW-0597">Phosphoprotein</keyword>
<evidence type="ECO:0000256" key="4">
    <source>
        <dbReference type="ARBA" id="ARBA00022679"/>
    </source>
</evidence>
<dbReference type="AlphaFoldDB" id="A0A6G7YMC5"/>
<reference evidence="8 9" key="1">
    <citation type="submission" date="2020-03" db="EMBL/GenBank/DDBJ databases">
        <title>Sphingomonas sp. nov., isolated from fish.</title>
        <authorList>
            <person name="Hyun D.-W."/>
            <person name="Bae J.-W."/>
        </authorList>
    </citation>
    <scope>NUCLEOTIDE SEQUENCE [LARGE SCALE GENOMIC DNA]</scope>
    <source>
        <strain evidence="8 9">HDW15B</strain>
    </source>
</reference>
<evidence type="ECO:0000256" key="2">
    <source>
        <dbReference type="ARBA" id="ARBA00012438"/>
    </source>
</evidence>
<evidence type="ECO:0000313" key="8">
    <source>
        <dbReference type="EMBL" id="QIK77894.1"/>
    </source>
</evidence>
<organism evidence="8 9">
    <name type="scientific">Sphingomonas piscis</name>
    <dbReference type="NCBI Taxonomy" id="2714943"/>
    <lineage>
        <taxon>Bacteria</taxon>
        <taxon>Pseudomonadati</taxon>
        <taxon>Pseudomonadota</taxon>
        <taxon>Alphaproteobacteria</taxon>
        <taxon>Sphingomonadales</taxon>
        <taxon>Sphingomonadaceae</taxon>
        <taxon>Sphingomonas</taxon>
    </lineage>
</organism>
<dbReference type="InterPro" id="IPR003594">
    <property type="entry name" value="HATPase_dom"/>
</dbReference>
<dbReference type="PROSITE" id="PS50109">
    <property type="entry name" value="HIS_KIN"/>
    <property type="match status" value="1"/>
</dbReference>
<dbReference type="PANTHER" id="PTHR43711">
    <property type="entry name" value="TWO-COMPONENT HISTIDINE KINASE"/>
    <property type="match status" value="1"/>
</dbReference>
<protein>
    <recommendedName>
        <fullName evidence="2">histidine kinase</fullName>
        <ecNumber evidence="2">2.7.13.3</ecNumber>
    </recommendedName>
</protein>
<dbReference type="CDD" id="cd00082">
    <property type="entry name" value="HisKA"/>
    <property type="match status" value="1"/>
</dbReference>
<dbReference type="EMBL" id="CP049869">
    <property type="protein sequence ID" value="QIK77894.1"/>
    <property type="molecule type" value="Genomic_DNA"/>
</dbReference>
<dbReference type="Gene3D" id="3.30.450.20">
    <property type="entry name" value="PAS domain"/>
    <property type="match status" value="1"/>
</dbReference>
<name>A0A6G7YMC5_9SPHN</name>
<accession>A0A6G7YMC5</accession>
<sequence>MNSSDAFAEDLGDLYENAPCGYLSLTPAGQVIKANRTLADWLGTDSGTLIGKQFRDVLSFGARLAFETHLVPLLRLKGRVEEVAFDLLGQDGSKVPFIANAAEKRDDSGRHVATRMTLFRAVDRRTYERSLVDARIKAEAALDLGAETAALREQFIAVLGHDLRNPLSALAAGLAIIEHRERLSERGQAVVGEMNSSIKRASDLIADLLDFARGRLGGGLSLDRNSDQPLTPVLEQVVAEIRAIAPERTIWASIDIAEPVYCDRGRIGQLASNLLANALTHGAANVPISIVAATDAKALTLSVSNGGKPIPPEAREQLFQPFFRGVVGKSQHGLGLGLFIVNEIAKAHGGTMDVTSTDGETRFTFTMPLERLP</sequence>
<evidence type="ECO:0000259" key="7">
    <source>
        <dbReference type="PROSITE" id="PS50109"/>
    </source>
</evidence>
<dbReference type="KEGG" id="spii:G7077_02150"/>
<dbReference type="SUPFAM" id="SSF47384">
    <property type="entry name" value="Homodimeric domain of signal transducing histidine kinase"/>
    <property type="match status" value="1"/>
</dbReference>
<evidence type="ECO:0000256" key="1">
    <source>
        <dbReference type="ARBA" id="ARBA00000085"/>
    </source>
</evidence>
<evidence type="ECO:0000313" key="9">
    <source>
        <dbReference type="Proteomes" id="UP000503222"/>
    </source>
</evidence>
<keyword evidence="6" id="KW-0902">Two-component regulatory system</keyword>
<keyword evidence="4" id="KW-0808">Transferase</keyword>
<evidence type="ECO:0000256" key="6">
    <source>
        <dbReference type="ARBA" id="ARBA00023012"/>
    </source>
</evidence>
<dbReference type="RefSeq" id="WP_166410289.1">
    <property type="nucleotide sequence ID" value="NZ_CP049869.1"/>
</dbReference>
<keyword evidence="5 8" id="KW-0418">Kinase</keyword>
<dbReference type="SMART" id="SM00388">
    <property type="entry name" value="HisKA"/>
    <property type="match status" value="1"/>
</dbReference>
<dbReference type="InterPro" id="IPR004358">
    <property type="entry name" value="Sig_transdc_His_kin-like_C"/>
</dbReference>
<keyword evidence="9" id="KW-1185">Reference proteome</keyword>
<dbReference type="EC" id="2.7.13.3" evidence="2"/>
<dbReference type="InterPro" id="IPR003661">
    <property type="entry name" value="HisK_dim/P_dom"/>
</dbReference>
<dbReference type="PRINTS" id="PR00344">
    <property type="entry name" value="BCTRLSENSOR"/>
</dbReference>
<proteinExistence type="predicted"/>
<dbReference type="Pfam" id="PF13426">
    <property type="entry name" value="PAS_9"/>
    <property type="match status" value="1"/>
</dbReference>
<dbReference type="InterPro" id="IPR036097">
    <property type="entry name" value="HisK_dim/P_sf"/>
</dbReference>
<dbReference type="Proteomes" id="UP000503222">
    <property type="component" value="Chromosome"/>
</dbReference>
<dbReference type="CDD" id="cd00075">
    <property type="entry name" value="HATPase"/>
    <property type="match status" value="1"/>
</dbReference>
<evidence type="ECO:0000256" key="5">
    <source>
        <dbReference type="ARBA" id="ARBA00022777"/>
    </source>
</evidence>
<dbReference type="SMART" id="SM00091">
    <property type="entry name" value="PAS"/>
    <property type="match status" value="1"/>
</dbReference>
<dbReference type="Gene3D" id="3.30.565.10">
    <property type="entry name" value="Histidine kinase-like ATPase, C-terminal domain"/>
    <property type="match status" value="1"/>
</dbReference>
<dbReference type="Pfam" id="PF00512">
    <property type="entry name" value="HisKA"/>
    <property type="match status" value="1"/>
</dbReference>
<gene>
    <name evidence="8" type="ORF">G7077_02150</name>
</gene>
<dbReference type="InterPro" id="IPR036890">
    <property type="entry name" value="HATPase_C_sf"/>
</dbReference>
<dbReference type="InterPro" id="IPR050736">
    <property type="entry name" value="Sensor_HK_Regulatory"/>
</dbReference>
<comment type="catalytic activity">
    <reaction evidence="1">
        <text>ATP + protein L-histidine = ADP + protein N-phospho-L-histidine.</text>
        <dbReference type="EC" id="2.7.13.3"/>
    </reaction>
</comment>